<feature type="transmembrane region" description="Helical" evidence="13">
    <location>
        <begin position="53"/>
        <end position="71"/>
    </location>
</feature>
<feature type="transmembrane region" description="Helical" evidence="13">
    <location>
        <begin position="124"/>
        <end position="145"/>
    </location>
</feature>
<sequence length="452" mass="50913">MDAVLLARIQFALTIMFHYIFPPLTIGLGWMIFMYNTRYQENGNPIFRQLAHFWTKVFAISFIIGVATGIVMEFQFGTNWAGYSRFVGDIFGAPLAAEGVFAFFLESSFLGILLYGRKRVSQKLYWFSSFMVALGATMSAFWIVVANSWQQTPAGFEVVTETVNGVVIQKAVLTNFWEAVFNPSTLPRYSHVITGALTVGVFFILGTSAWQVVKERNVEFFRTSMRTAVIPAFMVIMITMFVGHKHGHQVAETQPAKLAAFEGIWESGPNAPLMLFGLPDQDAEKNHFAIRIPGMVSLMVGGRFDTEIQGLKDFPKEDRPPVAISFWAFHLMFYMGMWMAFVAFIGVIFWLNKKLLDHQLYLKICAITVPIPFLANEVGWVAAEVGRQPWVVYNLLRTKEAVSKSVPAGQVLASIIMFSIIYALLFGLWIYLLKNQFAKGPESIEALEGEVE</sequence>
<dbReference type="PIRSF" id="PIRSF006446">
    <property type="entry name" value="Cyt_quinol_oxidase_1"/>
    <property type="match status" value="1"/>
</dbReference>
<dbReference type="PANTHER" id="PTHR30365:SF0">
    <property type="entry name" value="CYTOCHROME BD-I UBIQUINOL OXIDASE SUBUNIT 1"/>
    <property type="match status" value="1"/>
</dbReference>
<keyword evidence="15" id="KW-1185">Reference proteome</keyword>
<keyword evidence="3 13" id="KW-0813">Transport</keyword>
<evidence type="ECO:0000256" key="12">
    <source>
        <dbReference type="ARBA" id="ARBA00023136"/>
    </source>
</evidence>
<accession>A0ABU5MZ62</accession>
<evidence type="ECO:0000256" key="6">
    <source>
        <dbReference type="ARBA" id="ARBA00022617"/>
    </source>
</evidence>
<protein>
    <submittedName>
        <fullName evidence="14">Cytochrome ubiquinol oxidase subunit I</fullName>
    </submittedName>
</protein>
<name>A0ABU5MZ62_9BACT</name>
<feature type="transmembrane region" description="Helical" evidence="13">
    <location>
        <begin position="324"/>
        <end position="351"/>
    </location>
</feature>
<evidence type="ECO:0000313" key="15">
    <source>
        <dbReference type="Proteomes" id="UP001290861"/>
    </source>
</evidence>
<evidence type="ECO:0000256" key="2">
    <source>
        <dbReference type="ARBA" id="ARBA00009819"/>
    </source>
</evidence>
<feature type="transmembrane region" description="Helical" evidence="13">
    <location>
        <begin position="12"/>
        <end position="33"/>
    </location>
</feature>
<feature type="transmembrane region" description="Helical" evidence="13">
    <location>
        <begin position="360"/>
        <end position="383"/>
    </location>
</feature>
<keyword evidence="4 13" id="KW-1003">Cell membrane</keyword>
<feature type="transmembrane region" description="Helical" evidence="13">
    <location>
        <begin position="91"/>
        <end position="115"/>
    </location>
</feature>
<proteinExistence type="inferred from homology"/>
<comment type="caution">
    <text evidence="14">The sequence shown here is derived from an EMBL/GenBank/DDBJ whole genome shotgun (WGS) entry which is preliminary data.</text>
</comment>
<keyword evidence="11 13" id="KW-0408">Iron</keyword>
<keyword evidence="10 13" id="KW-1133">Transmembrane helix</keyword>
<dbReference type="Pfam" id="PF01654">
    <property type="entry name" value="Cyt_bd_oxida_I"/>
    <property type="match status" value="1"/>
</dbReference>
<evidence type="ECO:0000256" key="7">
    <source>
        <dbReference type="ARBA" id="ARBA00022692"/>
    </source>
</evidence>
<dbReference type="Proteomes" id="UP001290861">
    <property type="component" value="Unassembled WGS sequence"/>
</dbReference>
<keyword evidence="9 13" id="KW-0249">Electron transport</keyword>
<organism evidence="14 15">
    <name type="scientific">Pontiella agarivorans</name>
    <dbReference type="NCBI Taxonomy" id="3038953"/>
    <lineage>
        <taxon>Bacteria</taxon>
        <taxon>Pseudomonadati</taxon>
        <taxon>Kiritimatiellota</taxon>
        <taxon>Kiritimatiellia</taxon>
        <taxon>Kiritimatiellales</taxon>
        <taxon>Pontiellaceae</taxon>
        <taxon>Pontiella</taxon>
    </lineage>
</organism>
<keyword evidence="7 13" id="KW-0812">Transmembrane</keyword>
<reference evidence="14 15" key="1">
    <citation type="journal article" date="2024" name="Appl. Environ. Microbiol.">
        <title>Pontiella agarivorans sp. nov., a novel marine anaerobic bacterium capable of degrading macroalgal polysaccharides and fixing nitrogen.</title>
        <authorList>
            <person name="Liu N."/>
            <person name="Kivenson V."/>
            <person name="Peng X."/>
            <person name="Cui Z."/>
            <person name="Lankiewicz T.S."/>
            <person name="Gosselin K.M."/>
            <person name="English C.J."/>
            <person name="Blair E.M."/>
            <person name="O'Malley M.A."/>
            <person name="Valentine D.L."/>
        </authorList>
    </citation>
    <scope>NUCLEOTIDE SEQUENCE [LARGE SCALE GENOMIC DNA]</scope>
    <source>
        <strain evidence="14 15">NLcol2</strain>
    </source>
</reference>
<evidence type="ECO:0000256" key="13">
    <source>
        <dbReference type="PIRNR" id="PIRNR006446"/>
    </source>
</evidence>
<gene>
    <name evidence="14" type="ORF">P9H32_12590</name>
</gene>
<comment type="similarity">
    <text evidence="2 13">Belongs to the cytochrome ubiquinol oxidase subunit 1 family.</text>
</comment>
<evidence type="ECO:0000256" key="3">
    <source>
        <dbReference type="ARBA" id="ARBA00022448"/>
    </source>
</evidence>
<dbReference type="EMBL" id="JARVCO010000010">
    <property type="protein sequence ID" value="MDZ8119462.1"/>
    <property type="molecule type" value="Genomic_DNA"/>
</dbReference>
<evidence type="ECO:0000256" key="9">
    <source>
        <dbReference type="ARBA" id="ARBA00022982"/>
    </source>
</evidence>
<evidence type="ECO:0000256" key="1">
    <source>
        <dbReference type="ARBA" id="ARBA00004429"/>
    </source>
</evidence>
<evidence type="ECO:0000313" key="14">
    <source>
        <dbReference type="EMBL" id="MDZ8119462.1"/>
    </source>
</evidence>
<keyword evidence="6 13" id="KW-0349">Heme</keyword>
<evidence type="ECO:0000256" key="5">
    <source>
        <dbReference type="ARBA" id="ARBA00022519"/>
    </source>
</evidence>
<keyword evidence="12 13" id="KW-0472">Membrane</keyword>
<evidence type="ECO:0000256" key="11">
    <source>
        <dbReference type="ARBA" id="ARBA00023004"/>
    </source>
</evidence>
<dbReference type="PANTHER" id="PTHR30365">
    <property type="entry name" value="CYTOCHROME D UBIQUINOL OXIDASE"/>
    <property type="match status" value="1"/>
</dbReference>
<evidence type="ECO:0000256" key="10">
    <source>
        <dbReference type="ARBA" id="ARBA00022989"/>
    </source>
</evidence>
<keyword evidence="8 13" id="KW-0479">Metal-binding</keyword>
<evidence type="ECO:0000256" key="4">
    <source>
        <dbReference type="ARBA" id="ARBA00022475"/>
    </source>
</evidence>
<evidence type="ECO:0000256" key="8">
    <source>
        <dbReference type="ARBA" id="ARBA00022723"/>
    </source>
</evidence>
<keyword evidence="5" id="KW-0997">Cell inner membrane</keyword>
<dbReference type="InterPro" id="IPR002585">
    <property type="entry name" value="Cyt-d_ubiquinol_oxidase_su_1"/>
</dbReference>
<feature type="transmembrane region" description="Helical" evidence="13">
    <location>
        <begin position="192"/>
        <end position="213"/>
    </location>
</feature>
<dbReference type="RefSeq" id="WP_322609244.1">
    <property type="nucleotide sequence ID" value="NZ_JARVCO010000010.1"/>
</dbReference>
<feature type="transmembrane region" description="Helical" evidence="13">
    <location>
        <begin position="411"/>
        <end position="433"/>
    </location>
</feature>
<comment type="subcellular location">
    <subcellularLocation>
        <location evidence="1">Cell inner membrane</location>
        <topology evidence="1">Multi-pass membrane protein</topology>
    </subcellularLocation>
</comment>
<feature type="transmembrane region" description="Helical" evidence="13">
    <location>
        <begin position="225"/>
        <end position="243"/>
    </location>
</feature>